<protein>
    <submittedName>
        <fullName evidence="2">Uncharacterized protein</fullName>
    </submittedName>
</protein>
<proteinExistence type="predicted"/>
<name>A0ABN8ZPN3_RANTA</name>
<dbReference type="Proteomes" id="UP001176941">
    <property type="component" value="Chromosome 5"/>
</dbReference>
<feature type="region of interest" description="Disordered" evidence="1">
    <location>
        <begin position="1"/>
        <end position="42"/>
    </location>
</feature>
<feature type="region of interest" description="Disordered" evidence="1">
    <location>
        <begin position="80"/>
        <end position="110"/>
    </location>
</feature>
<gene>
    <name evidence="2" type="ORF">MRATA1EN1_LOCUS24844</name>
</gene>
<sequence>MKQWWQEGDSVVKNVPANVGDVGSTPGLGRSPGGGNGKSLQYSCLGNPMDRGGWQARAHRVAKSWIRLSKWDKCDRYLKGERSPDESMKMTQEKMPANHLPGSENVKPPSQKLTEQINGFSVNALDSQVLGTWLQEPNSGSMNYEERGLTVGCS</sequence>
<feature type="compositionally biased region" description="Basic and acidic residues" evidence="1">
    <location>
        <begin position="80"/>
        <end position="92"/>
    </location>
</feature>
<evidence type="ECO:0000313" key="2">
    <source>
        <dbReference type="EMBL" id="CAI9175882.1"/>
    </source>
</evidence>
<keyword evidence="3" id="KW-1185">Reference proteome</keyword>
<accession>A0ABN8ZPN3</accession>
<reference evidence="2" key="1">
    <citation type="submission" date="2023-04" db="EMBL/GenBank/DDBJ databases">
        <authorList>
            <consortium name="ELIXIR-Norway"/>
        </authorList>
    </citation>
    <scope>NUCLEOTIDE SEQUENCE [LARGE SCALE GENOMIC DNA]</scope>
</reference>
<evidence type="ECO:0000256" key="1">
    <source>
        <dbReference type="SAM" id="MobiDB-lite"/>
    </source>
</evidence>
<evidence type="ECO:0000313" key="3">
    <source>
        <dbReference type="Proteomes" id="UP001176941"/>
    </source>
</evidence>
<dbReference type="EMBL" id="OX459941">
    <property type="protein sequence ID" value="CAI9175882.1"/>
    <property type="molecule type" value="Genomic_DNA"/>
</dbReference>
<organism evidence="2 3">
    <name type="scientific">Rangifer tarandus platyrhynchus</name>
    <name type="common">Svalbard reindeer</name>
    <dbReference type="NCBI Taxonomy" id="3082113"/>
    <lineage>
        <taxon>Eukaryota</taxon>
        <taxon>Metazoa</taxon>
        <taxon>Chordata</taxon>
        <taxon>Craniata</taxon>
        <taxon>Vertebrata</taxon>
        <taxon>Euteleostomi</taxon>
        <taxon>Mammalia</taxon>
        <taxon>Eutheria</taxon>
        <taxon>Laurasiatheria</taxon>
        <taxon>Artiodactyla</taxon>
        <taxon>Ruminantia</taxon>
        <taxon>Pecora</taxon>
        <taxon>Cervidae</taxon>
        <taxon>Odocoileinae</taxon>
        <taxon>Rangifer</taxon>
    </lineage>
</organism>